<protein>
    <recommendedName>
        <fullName evidence="7">Rhamnulokinase</fullName>
        <ecNumber evidence="7">2.7.1.5</ecNumber>
    </recommendedName>
</protein>
<dbReference type="InterPro" id="IPR050406">
    <property type="entry name" value="FGGY_Carb_Kinase"/>
</dbReference>
<sequence length="477" mass="53588">MEKSYYLAVDIGASSGRHILSHMENGKIVLEEIYRFSNENDLKDGHRVWDTERLFNEVVNGMKKCSELGKIPVSMGIDTWGVDYVLLDENGQKLGPCYAYRDSRTEKMDEEVYKIIPQNELYRRTGIQKAIFNTIYQLMAMKLQEPEVLDKAKTLLMVPDYLHYLLTGNMLQEYTNASTTQLVDPETNEWDYELIEKLGFPKKLFDSLNMPGTFVGGLLPAIKNQVGFDTKVVMPATHDTGSAVMSVPSNSEDVLYISSGTWSLMGCELLKANTTSDAEKANFTNEGGYDHRYRFLKNIMGLWMIQSVKKELEDGYQFAGRGSDEDFSFAHLCEKASFETIDSLVDANDSRFLAPESMIREIKDACWEKNLEVPETPWQIARVIYRSLAECYKNAAIEIEQLTGKHFDAINIVGGGSNAKWLNELTAETTGKTVLAGPGEATAIGNLGAQMIAAGEFKDLKAFRSCVFDSFGVKTFK</sequence>
<dbReference type="SUPFAM" id="SSF53067">
    <property type="entry name" value="Actin-like ATPase domain"/>
    <property type="match status" value="2"/>
</dbReference>
<organism evidence="10 11">
    <name type="scientific">Butyrivibrio hungatei</name>
    <dbReference type="NCBI Taxonomy" id="185008"/>
    <lineage>
        <taxon>Bacteria</taxon>
        <taxon>Bacillati</taxon>
        <taxon>Bacillota</taxon>
        <taxon>Clostridia</taxon>
        <taxon>Lachnospirales</taxon>
        <taxon>Lachnospiraceae</taxon>
        <taxon>Butyrivibrio</taxon>
    </lineage>
</organism>
<feature type="domain" description="Carbohydrate kinase FGGY N-terminal" evidence="8">
    <location>
        <begin position="5"/>
        <end position="244"/>
    </location>
</feature>
<feature type="domain" description="Carbohydrate kinase FGGY C-terminal" evidence="9">
    <location>
        <begin position="255"/>
        <end position="454"/>
    </location>
</feature>
<keyword evidence="4" id="KW-0418">Kinase</keyword>
<reference evidence="11" key="1">
    <citation type="submission" date="2016-10" db="EMBL/GenBank/DDBJ databases">
        <title>The complete genome sequence of the rumen bacterium Butyrivibrio hungatei MB2003.</title>
        <authorList>
            <person name="Palevich N."/>
            <person name="Kelly W.J."/>
            <person name="Leahy S.C."/>
            <person name="Altermann E."/>
            <person name="Rakonjac J."/>
            <person name="Attwood G.T."/>
        </authorList>
    </citation>
    <scope>NUCLEOTIDE SEQUENCE [LARGE SCALE GENOMIC DNA]</scope>
    <source>
        <strain evidence="11">MB2003</strain>
    </source>
</reference>
<dbReference type="CDD" id="cd07771">
    <property type="entry name" value="ASKHA_NBD_FGGY_RhaB-like"/>
    <property type="match status" value="1"/>
</dbReference>
<dbReference type="EMBL" id="CP017831">
    <property type="protein sequence ID" value="AOZ96094.1"/>
    <property type="molecule type" value="Genomic_DNA"/>
</dbReference>
<dbReference type="RefSeq" id="WP_071175814.1">
    <property type="nucleotide sequence ID" value="NZ_CP017831.1"/>
</dbReference>
<dbReference type="InterPro" id="IPR043129">
    <property type="entry name" value="ATPase_NBD"/>
</dbReference>
<proteinExistence type="inferred from homology"/>
<dbReference type="EC" id="2.7.1.5" evidence="7"/>
<dbReference type="Gene3D" id="3.30.420.40">
    <property type="match status" value="2"/>
</dbReference>
<comment type="similarity">
    <text evidence="1">Belongs to the FGGY kinase family.</text>
</comment>
<gene>
    <name evidence="10" type="ORF">bhn_I1060</name>
</gene>
<dbReference type="AlphaFoldDB" id="A0A1D9P161"/>
<keyword evidence="5" id="KW-0067">ATP-binding</keyword>
<keyword evidence="6" id="KW-0684">Rhamnose metabolism</keyword>
<dbReference type="GO" id="GO:0019301">
    <property type="term" value="P:rhamnose catabolic process"/>
    <property type="evidence" value="ECO:0007669"/>
    <property type="project" value="UniProtKB-UniRule"/>
</dbReference>
<evidence type="ECO:0000259" key="8">
    <source>
        <dbReference type="Pfam" id="PF00370"/>
    </source>
</evidence>
<accession>A0A1D9P161</accession>
<dbReference type="NCBIfam" id="TIGR02627">
    <property type="entry name" value="rhamnulo_kin"/>
    <property type="match status" value="1"/>
</dbReference>
<dbReference type="Pfam" id="PF02782">
    <property type="entry name" value="FGGY_C"/>
    <property type="match status" value="1"/>
</dbReference>
<dbReference type="Pfam" id="PF00370">
    <property type="entry name" value="FGGY_N"/>
    <property type="match status" value="1"/>
</dbReference>
<keyword evidence="2" id="KW-0808">Transferase</keyword>
<dbReference type="InterPro" id="IPR013449">
    <property type="entry name" value="Rhamnulokinase"/>
</dbReference>
<evidence type="ECO:0000259" key="9">
    <source>
        <dbReference type="Pfam" id="PF02782"/>
    </source>
</evidence>
<dbReference type="GO" id="GO:0005524">
    <property type="term" value="F:ATP binding"/>
    <property type="evidence" value="ECO:0007669"/>
    <property type="project" value="UniProtKB-KW"/>
</dbReference>
<name>A0A1D9P161_9FIRM</name>
<evidence type="ECO:0000256" key="2">
    <source>
        <dbReference type="ARBA" id="ARBA00022679"/>
    </source>
</evidence>
<evidence type="ECO:0000313" key="11">
    <source>
        <dbReference type="Proteomes" id="UP000179284"/>
    </source>
</evidence>
<dbReference type="InterPro" id="IPR018485">
    <property type="entry name" value="FGGY_C"/>
</dbReference>
<dbReference type="PANTHER" id="PTHR43095">
    <property type="entry name" value="SUGAR KINASE"/>
    <property type="match status" value="1"/>
</dbReference>
<dbReference type="PANTHER" id="PTHR43095:SF2">
    <property type="entry name" value="GLUCONOKINASE"/>
    <property type="match status" value="1"/>
</dbReference>
<dbReference type="OrthoDB" id="9761504at2"/>
<dbReference type="GO" id="GO:0008993">
    <property type="term" value="F:rhamnulokinase activity"/>
    <property type="evidence" value="ECO:0007669"/>
    <property type="project" value="UniProtKB-UniRule"/>
</dbReference>
<evidence type="ECO:0000256" key="5">
    <source>
        <dbReference type="ARBA" id="ARBA00022840"/>
    </source>
</evidence>
<evidence type="ECO:0000256" key="1">
    <source>
        <dbReference type="ARBA" id="ARBA00009156"/>
    </source>
</evidence>
<evidence type="ECO:0000313" key="10">
    <source>
        <dbReference type="EMBL" id="AOZ96094.1"/>
    </source>
</evidence>
<keyword evidence="3" id="KW-0547">Nucleotide-binding</keyword>
<evidence type="ECO:0000256" key="4">
    <source>
        <dbReference type="ARBA" id="ARBA00022777"/>
    </source>
</evidence>
<keyword evidence="11" id="KW-1185">Reference proteome</keyword>
<evidence type="ECO:0000256" key="7">
    <source>
        <dbReference type="NCBIfam" id="TIGR02627"/>
    </source>
</evidence>
<dbReference type="InterPro" id="IPR018484">
    <property type="entry name" value="FGGY_N"/>
</dbReference>
<evidence type="ECO:0000256" key="3">
    <source>
        <dbReference type="ARBA" id="ARBA00022741"/>
    </source>
</evidence>
<dbReference type="KEGG" id="bhu:bhn_I1060"/>
<dbReference type="Proteomes" id="UP000179284">
    <property type="component" value="Chromosome I"/>
</dbReference>
<evidence type="ECO:0000256" key="6">
    <source>
        <dbReference type="ARBA" id="ARBA00023308"/>
    </source>
</evidence>